<evidence type="ECO:0000256" key="2">
    <source>
        <dbReference type="ARBA" id="ARBA00023015"/>
    </source>
</evidence>
<dbReference type="GO" id="GO:0003677">
    <property type="term" value="F:DNA binding"/>
    <property type="evidence" value="ECO:0007669"/>
    <property type="project" value="UniProtKB-KW"/>
</dbReference>
<evidence type="ECO:0000313" key="7">
    <source>
        <dbReference type="Proteomes" id="UP000241229"/>
    </source>
</evidence>
<evidence type="ECO:0000256" key="1">
    <source>
        <dbReference type="ARBA" id="ARBA00009437"/>
    </source>
</evidence>
<proteinExistence type="inferred from homology"/>
<evidence type="ECO:0000259" key="5">
    <source>
        <dbReference type="PROSITE" id="PS50931"/>
    </source>
</evidence>
<keyword evidence="3" id="KW-0238">DNA-binding</keyword>
<dbReference type="InterPro" id="IPR036388">
    <property type="entry name" value="WH-like_DNA-bd_sf"/>
</dbReference>
<dbReference type="OrthoDB" id="7216893at2"/>
<comment type="caution">
    <text evidence="6">The sequence shown here is derived from an EMBL/GenBank/DDBJ whole genome shotgun (WGS) entry which is preliminary data.</text>
</comment>
<comment type="similarity">
    <text evidence="1">Belongs to the LysR transcriptional regulatory family.</text>
</comment>
<dbReference type="RefSeq" id="WP_106773546.1">
    <property type="nucleotide sequence ID" value="NZ_PXYK01000017.1"/>
</dbReference>
<dbReference type="CDD" id="cd08414">
    <property type="entry name" value="PBP2_LTTR_aromatics_like"/>
    <property type="match status" value="1"/>
</dbReference>
<dbReference type="InterPro" id="IPR000847">
    <property type="entry name" value="LysR_HTH_N"/>
</dbReference>
<evidence type="ECO:0000256" key="4">
    <source>
        <dbReference type="ARBA" id="ARBA00023163"/>
    </source>
</evidence>
<accession>A0A2P7S4X1</accession>
<dbReference type="Pfam" id="PF00126">
    <property type="entry name" value="HTH_1"/>
    <property type="match status" value="1"/>
</dbReference>
<feature type="domain" description="HTH lysR-type" evidence="5">
    <location>
        <begin position="6"/>
        <end position="63"/>
    </location>
</feature>
<dbReference type="GO" id="GO:0003700">
    <property type="term" value="F:DNA-binding transcription factor activity"/>
    <property type="evidence" value="ECO:0007669"/>
    <property type="project" value="InterPro"/>
</dbReference>
<dbReference type="PANTHER" id="PTHR30346">
    <property type="entry name" value="TRANSCRIPTIONAL DUAL REGULATOR HCAR-RELATED"/>
    <property type="match status" value="1"/>
</dbReference>
<dbReference type="Pfam" id="PF03466">
    <property type="entry name" value="LysR_substrate"/>
    <property type="match status" value="1"/>
</dbReference>
<dbReference type="AlphaFoldDB" id="A0A2P7S4X1"/>
<dbReference type="PROSITE" id="PS50931">
    <property type="entry name" value="HTH_LYSR"/>
    <property type="match status" value="1"/>
</dbReference>
<evidence type="ECO:0000313" key="6">
    <source>
        <dbReference type="EMBL" id="PSJ57482.1"/>
    </source>
</evidence>
<dbReference type="SUPFAM" id="SSF53850">
    <property type="entry name" value="Periplasmic binding protein-like II"/>
    <property type="match status" value="1"/>
</dbReference>
<sequence>MPDPTLDLRNLRYVILAAERGSFRRVAAEVGVEQSTVSRRIQLVERRLGVPIFERYSGGVCLTAAGEMFLRDATIGAHHLRRAVQAVSSLKRGGQGVLRIGLFVSLAAGFLGELVERYQEQYEGIDLEFEENTAERNLSRLIGGELDVVFVTGMPAPVGCEALQLWEERIFVALPSAHSLSGQQEVTWGDIEKERFILSAGGPGPEIHDYLIKRLSAPGFRPDIRVHRVGRENLMNMVARGFGLTLTTASTLGTSFAGLTFLPIAGDEDIVPCTAVWTSNNSNPALHHLLAIARETAQRSSSVDRERFLK</sequence>
<evidence type="ECO:0000256" key="3">
    <source>
        <dbReference type="ARBA" id="ARBA00023125"/>
    </source>
</evidence>
<protein>
    <submittedName>
        <fullName evidence="6">LysR family transcriptional regulator</fullName>
    </submittedName>
</protein>
<reference evidence="6 7" key="1">
    <citation type="submission" date="2018-03" db="EMBL/GenBank/DDBJ databases">
        <title>The draft genome of Mesorhizobium sp. 6GN-30.</title>
        <authorList>
            <person name="Liu L."/>
            <person name="Li L."/>
            <person name="Wang T."/>
            <person name="Zhang X."/>
            <person name="Liang L."/>
        </authorList>
    </citation>
    <scope>NUCLEOTIDE SEQUENCE [LARGE SCALE GENOMIC DNA]</scope>
    <source>
        <strain evidence="6 7">6GN30</strain>
    </source>
</reference>
<dbReference type="Gene3D" id="1.10.10.10">
    <property type="entry name" value="Winged helix-like DNA-binding domain superfamily/Winged helix DNA-binding domain"/>
    <property type="match status" value="1"/>
</dbReference>
<dbReference type="SUPFAM" id="SSF46785">
    <property type="entry name" value="Winged helix' DNA-binding domain"/>
    <property type="match status" value="1"/>
</dbReference>
<gene>
    <name evidence="6" type="ORF">C7I84_17710</name>
</gene>
<keyword evidence="2" id="KW-0805">Transcription regulation</keyword>
<name>A0A2P7S4X1_9HYPH</name>
<organism evidence="6 7">
    <name type="scientific">Kumtagia ephedrae</name>
    <dbReference type="NCBI Taxonomy" id="2116701"/>
    <lineage>
        <taxon>Bacteria</taxon>
        <taxon>Pseudomonadati</taxon>
        <taxon>Pseudomonadota</taxon>
        <taxon>Alphaproteobacteria</taxon>
        <taxon>Hyphomicrobiales</taxon>
        <taxon>Phyllobacteriaceae</taxon>
        <taxon>Kumtagia</taxon>
    </lineage>
</organism>
<dbReference type="Gene3D" id="3.40.190.10">
    <property type="entry name" value="Periplasmic binding protein-like II"/>
    <property type="match status" value="2"/>
</dbReference>
<dbReference type="InterPro" id="IPR005119">
    <property type="entry name" value="LysR_subst-bd"/>
</dbReference>
<keyword evidence="7" id="KW-1185">Reference proteome</keyword>
<dbReference type="PANTHER" id="PTHR30346:SF0">
    <property type="entry name" value="HCA OPERON TRANSCRIPTIONAL ACTIVATOR HCAR"/>
    <property type="match status" value="1"/>
</dbReference>
<keyword evidence="4" id="KW-0804">Transcription</keyword>
<dbReference type="EMBL" id="PXYK01000017">
    <property type="protein sequence ID" value="PSJ57482.1"/>
    <property type="molecule type" value="Genomic_DNA"/>
</dbReference>
<dbReference type="Proteomes" id="UP000241229">
    <property type="component" value="Unassembled WGS sequence"/>
</dbReference>
<dbReference type="GO" id="GO:0032993">
    <property type="term" value="C:protein-DNA complex"/>
    <property type="evidence" value="ECO:0007669"/>
    <property type="project" value="TreeGrafter"/>
</dbReference>
<dbReference type="InterPro" id="IPR036390">
    <property type="entry name" value="WH_DNA-bd_sf"/>
</dbReference>